<feature type="compositionally biased region" description="Pro residues" evidence="2">
    <location>
        <begin position="273"/>
        <end position="282"/>
    </location>
</feature>
<protein>
    <submittedName>
        <fullName evidence="4">Uncharacterized protein</fullName>
    </submittedName>
</protein>
<keyword evidence="3" id="KW-0472">Membrane</keyword>
<feature type="region of interest" description="Disordered" evidence="2">
    <location>
        <begin position="523"/>
        <end position="549"/>
    </location>
</feature>
<keyword evidence="3" id="KW-1133">Transmembrane helix</keyword>
<feature type="coiled-coil region" evidence="1">
    <location>
        <begin position="309"/>
        <end position="340"/>
    </location>
</feature>
<evidence type="ECO:0000256" key="1">
    <source>
        <dbReference type="SAM" id="Coils"/>
    </source>
</evidence>
<organism evidence="4 5">
    <name type="scientific">Cryptococcus tetragattii IND107</name>
    <dbReference type="NCBI Taxonomy" id="1296105"/>
    <lineage>
        <taxon>Eukaryota</taxon>
        <taxon>Fungi</taxon>
        <taxon>Dikarya</taxon>
        <taxon>Basidiomycota</taxon>
        <taxon>Agaricomycotina</taxon>
        <taxon>Tremellomycetes</taxon>
        <taxon>Tremellales</taxon>
        <taxon>Cryptococcaceae</taxon>
        <taxon>Cryptococcus</taxon>
        <taxon>Cryptococcus gattii species complex</taxon>
    </lineage>
</organism>
<accession>A0ABR3BP25</accession>
<dbReference type="RefSeq" id="XP_066612911.1">
    <property type="nucleotide sequence ID" value="XM_066759424.1"/>
</dbReference>
<feature type="region of interest" description="Disordered" evidence="2">
    <location>
        <begin position="261"/>
        <end position="296"/>
    </location>
</feature>
<dbReference type="EMBL" id="ATAM02000008">
    <property type="protein sequence ID" value="KAL0245827.1"/>
    <property type="molecule type" value="Genomic_DNA"/>
</dbReference>
<feature type="compositionally biased region" description="Basic and acidic residues" evidence="2">
    <location>
        <begin position="134"/>
        <end position="150"/>
    </location>
</feature>
<keyword evidence="5" id="KW-1185">Reference proteome</keyword>
<name>A0ABR3BP25_9TREE</name>
<comment type="caution">
    <text evidence="4">The sequence shown here is derived from an EMBL/GenBank/DDBJ whole genome shotgun (WGS) entry which is preliminary data.</text>
</comment>
<feature type="compositionally biased region" description="Basic and acidic residues" evidence="2">
    <location>
        <begin position="341"/>
        <end position="356"/>
    </location>
</feature>
<dbReference type="GeneID" id="91991819"/>
<gene>
    <name evidence="4" type="ORF">I308_104963</name>
</gene>
<reference evidence="4 5" key="2">
    <citation type="submission" date="2024-01" db="EMBL/GenBank/DDBJ databases">
        <title>Comparative genomics of Cryptococcus and Kwoniella reveals pathogenesis evolution and contrasting modes of karyotype evolution via chromosome fusion or intercentromeric recombination.</title>
        <authorList>
            <person name="Coelho M.A."/>
            <person name="David-Palma M."/>
            <person name="Shea T."/>
            <person name="Bowers K."/>
            <person name="Mcginley-Smith S."/>
            <person name="Mohammad A.W."/>
            <person name="Gnirke A."/>
            <person name="Yurkov A.M."/>
            <person name="Nowrousian M."/>
            <person name="Sun S."/>
            <person name="Cuomo C.A."/>
            <person name="Heitman J."/>
        </authorList>
    </citation>
    <scope>NUCLEOTIDE SEQUENCE [LARGE SCALE GENOMIC DNA]</scope>
    <source>
        <strain evidence="4 5">IND107</strain>
    </source>
</reference>
<feature type="compositionally biased region" description="Acidic residues" evidence="2">
    <location>
        <begin position="151"/>
        <end position="175"/>
    </location>
</feature>
<evidence type="ECO:0000256" key="2">
    <source>
        <dbReference type="SAM" id="MobiDB-lite"/>
    </source>
</evidence>
<feature type="region of interest" description="Disordered" evidence="2">
    <location>
        <begin position="134"/>
        <end position="243"/>
    </location>
</feature>
<feature type="transmembrane region" description="Helical" evidence="3">
    <location>
        <begin position="76"/>
        <end position="98"/>
    </location>
</feature>
<proteinExistence type="predicted"/>
<sequence length="613" mass="69349">MAPIIHSSSWILPDATPASRPSSTSLASIFSTQSKYVMTNLPNRRVYVTETLPSSSSSATSTSILAKAVATTHLSWWQLLALVLGAFPLLVVGIWLWWRHRGKVKIEEAKKKEEIEERERKRIESEKQKELVERMRGIAKGGKEKNKREESESDSEIWSESETETDTGSESDDSISDGGTIRPSRTRRRKVKGRRRRKRRRGRHKFGHRRRGEIESMTETDYSDETSYPRRHQYRDRESNKDRARRRDWYWRKYSYDPYYDRSFPPHRDHPQSPVPPAPPIPQEKRRKRDTFRDSVFSSYNSMKKAAVRLKYVEAKVKLKEQLEEEEKLEKIRRDKVKDANREFESANRGGQDKKCSRGLGKTLIPPVDRPEMSHSGSTSSSSVAAPIRNPYFQAVYRGESLDTIRRNKLNTRLIYPGKNATMDTIRPQLQPQRTATNSSENSLGGEITHLLGSGPKIRSNSKAINPAPPFRPPTAKVSVSKPSSNAFQAMWLSHPPQSDPGFGSLPDALNVPGTARTNSVYLPVTHPKDRPLIPKGELAPAPTGKKKRSLTKVDGKMENATAMGGNGFTGMRSPEKSSFGFADVGGGANVARVDIGESKWANRLRERMKIDS</sequence>
<keyword evidence="1" id="KW-0175">Coiled coil</keyword>
<feature type="compositionally biased region" description="Basic residues" evidence="2">
    <location>
        <begin position="184"/>
        <end position="211"/>
    </location>
</feature>
<dbReference type="Proteomes" id="UP000054399">
    <property type="component" value="Unassembled WGS sequence"/>
</dbReference>
<evidence type="ECO:0000313" key="5">
    <source>
        <dbReference type="Proteomes" id="UP000054399"/>
    </source>
</evidence>
<evidence type="ECO:0000256" key="3">
    <source>
        <dbReference type="SAM" id="Phobius"/>
    </source>
</evidence>
<feature type="compositionally biased region" description="Low complexity" evidence="2">
    <location>
        <begin position="374"/>
        <end position="383"/>
    </location>
</feature>
<keyword evidence="3" id="KW-0812">Transmembrane</keyword>
<reference evidence="5" key="1">
    <citation type="submission" date="2015-01" db="EMBL/GenBank/DDBJ databases">
        <title>The Genome Sequence of Cryptococcus gattii MMRL2647.</title>
        <authorList>
            <consortium name="The Broad Institute Genomics Platform"/>
            <person name="Cuomo C."/>
            <person name="Litvintseva A."/>
            <person name="Chen Y."/>
            <person name="Heitman J."/>
            <person name="Sun S."/>
            <person name="Springer D."/>
            <person name="Dromer F."/>
            <person name="Young S."/>
            <person name="Zeng Q."/>
            <person name="Gargeya S."/>
            <person name="Abouelleil A."/>
            <person name="Alvarado L."/>
            <person name="Chapman S.B."/>
            <person name="Gainer-Dewar J."/>
            <person name="Goldberg J."/>
            <person name="Griggs A."/>
            <person name="Gujja S."/>
            <person name="Hansen M."/>
            <person name="Howarth C."/>
            <person name="Imamovic A."/>
            <person name="Larimer J."/>
            <person name="Murphy C."/>
            <person name="Naylor J."/>
            <person name="Pearson M."/>
            <person name="Priest M."/>
            <person name="Roberts A."/>
            <person name="Saif S."/>
            <person name="Shea T."/>
            <person name="Sykes S."/>
            <person name="Wortman J."/>
            <person name="Nusbaum C."/>
            <person name="Birren B."/>
        </authorList>
    </citation>
    <scope>NUCLEOTIDE SEQUENCE [LARGE SCALE GENOMIC DNA]</scope>
    <source>
        <strain evidence="5">IND107</strain>
    </source>
</reference>
<evidence type="ECO:0000313" key="4">
    <source>
        <dbReference type="EMBL" id="KAL0245827.1"/>
    </source>
</evidence>
<feature type="region of interest" description="Disordered" evidence="2">
    <location>
        <begin position="341"/>
        <end position="384"/>
    </location>
</feature>